<feature type="transmembrane region" description="Helical" evidence="2">
    <location>
        <begin position="272"/>
        <end position="296"/>
    </location>
</feature>
<keyword evidence="2" id="KW-0472">Membrane</keyword>
<keyword evidence="2" id="KW-1133">Transmembrane helix</keyword>
<feature type="region of interest" description="Disordered" evidence="1">
    <location>
        <begin position="722"/>
        <end position="745"/>
    </location>
</feature>
<dbReference type="EMBL" id="NIRI02000076">
    <property type="protein sequence ID" value="KAG5441718.1"/>
    <property type="molecule type" value="Genomic_DNA"/>
</dbReference>
<dbReference type="Proteomes" id="UP000286415">
    <property type="component" value="Unassembled WGS sequence"/>
</dbReference>
<accession>A0A419PXR0</accession>
<evidence type="ECO:0000313" key="5">
    <source>
        <dbReference type="Proteomes" id="UP000286415"/>
    </source>
</evidence>
<evidence type="ECO:0000256" key="2">
    <source>
        <dbReference type="SAM" id="Phobius"/>
    </source>
</evidence>
<feature type="region of interest" description="Disordered" evidence="1">
    <location>
        <begin position="497"/>
        <end position="520"/>
    </location>
</feature>
<feature type="compositionally biased region" description="Polar residues" evidence="1">
    <location>
        <begin position="559"/>
        <end position="573"/>
    </location>
</feature>
<gene>
    <name evidence="4" type="ORF">CSKR_110682</name>
</gene>
<feature type="region of interest" description="Disordered" evidence="1">
    <location>
        <begin position="545"/>
        <end position="579"/>
    </location>
</feature>
<reference evidence="4 5" key="2">
    <citation type="journal article" date="2021" name="Genomics">
        <title>High-quality reference genome for Clonorchis sinensis.</title>
        <authorList>
            <person name="Young N.D."/>
            <person name="Stroehlein A.J."/>
            <person name="Kinkar L."/>
            <person name="Wang T."/>
            <person name="Sohn W.M."/>
            <person name="Chang B.C.H."/>
            <person name="Kaur P."/>
            <person name="Weisz D."/>
            <person name="Dudchenko O."/>
            <person name="Aiden E.L."/>
            <person name="Korhonen P.K."/>
            <person name="Gasser R.B."/>
        </authorList>
    </citation>
    <scope>NUCLEOTIDE SEQUENCE [LARGE SCALE GENOMIC DNA]</scope>
    <source>
        <strain evidence="4">Cs-k2</strain>
    </source>
</reference>
<feature type="compositionally biased region" description="Polar residues" evidence="1">
    <location>
        <begin position="497"/>
        <end position="512"/>
    </location>
</feature>
<comment type="caution">
    <text evidence="4">The sequence shown here is derived from an EMBL/GenBank/DDBJ whole genome shotgun (WGS) entry which is preliminary data.</text>
</comment>
<dbReference type="OrthoDB" id="6251691at2759"/>
<evidence type="ECO:0000256" key="1">
    <source>
        <dbReference type="SAM" id="MobiDB-lite"/>
    </source>
</evidence>
<proteinExistence type="predicted"/>
<feature type="signal peptide" evidence="3">
    <location>
        <begin position="1"/>
        <end position="30"/>
    </location>
</feature>
<dbReference type="AlphaFoldDB" id="A0A419PXR0"/>
<evidence type="ECO:0000313" key="4">
    <source>
        <dbReference type="EMBL" id="KAG5441718.1"/>
    </source>
</evidence>
<reference evidence="4 5" key="1">
    <citation type="journal article" date="2018" name="Biotechnol. Adv.">
        <title>Improved genomic resources and new bioinformatic workflow for the carcinogenic parasite Clonorchis sinensis: Biotechnological implications.</title>
        <authorList>
            <person name="Wang D."/>
            <person name="Korhonen P.K."/>
            <person name="Gasser R.B."/>
            <person name="Young N.D."/>
        </authorList>
    </citation>
    <scope>NUCLEOTIDE SEQUENCE [LARGE SCALE GENOMIC DNA]</scope>
    <source>
        <strain evidence="4">Cs-k2</strain>
    </source>
</reference>
<sequence>MHRQTTASTRLFQIVLVWSCLASVRYVVDALQTMASNKDWEPSEEQHGADPIEDETLSRLRIDLIYGITADHKALITCEVNILEDPKHDGGRSTASFDTTPMSTVYLLCPQISTSICYMDCTPNCVLGDRGCTVPQAISQVINRCDYKRINATRLLVDYVIDLEALNNTGQWNCAYRGQHASRPLELRAVERRPVTTARFSTPDQTGMSATTMNPPKSSTPTGNGLKSPSTRKASGGTYSNRSINTMEQASGSQRIRQESGHETIKLTRPELVVILLIVLAISLLFNVILSVRCALTKTFLDNMSRGKVDSTLSRLLCFRQKSKSIQLYSNSPCPVLITRNTPVPTVTTNLTSLHNSTSLEETAIDNPMFYTTQRLSPVSDGTGMTMPNLLYQSMFLHPPCSAPTPVQLGELKRHALANGVYPPAHSIPFGDEYVRQHYAADLVNPRLIGEGFASVQPNGIGNLGGPTHNESLTGSVVLTNDSASFTDGLGTPFTIGNRSIPQQCPSPQFSGHHTDESQGNFIERSKQPDQVELGPLQSALLHSSSQQQFDFGKPQLAPSHSSNRIQLRTGSPESYDCGQTVRSVTVRSEMTPLVVRFPSGEAGLLICPGTTGEESFGIRSPPKPILVRRSTSNCSSFANSRQAQSHLTTSTLLTTDTDSEQGYVELVRKGLIHSVSRSRQDEKEITTALLSHNRNGGTKETKGSDEDTVKMRHLLQDTEDLPKSTKDSIKSIDRSNSETDSIGLSFKSETPGYVLLPSHQISNRQQKTVKDEPAISESFTAFKPAVPCKAPNGMMRPNISFNKPPTADSHML</sequence>
<evidence type="ECO:0000256" key="3">
    <source>
        <dbReference type="SAM" id="SignalP"/>
    </source>
</evidence>
<feature type="compositionally biased region" description="Polar residues" evidence="1">
    <location>
        <begin position="198"/>
        <end position="255"/>
    </location>
</feature>
<protein>
    <submittedName>
        <fullName evidence="4">Uncharacterized protein</fullName>
    </submittedName>
</protein>
<keyword evidence="2" id="KW-0812">Transmembrane</keyword>
<feature type="chain" id="PRO_5043870675" evidence="3">
    <location>
        <begin position="31"/>
        <end position="813"/>
    </location>
</feature>
<feature type="region of interest" description="Disordered" evidence="1">
    <location>
        <begin position="192"/>
        <end position="258"/>
    </location>
</feature>
<keyword evidence="3" id="KW-0732">Signal</keyword>
<feature type="compositionally biased region" description="Basic and acidic residues" evidence="1">
    <location>
        <begin position="722"/>
        <end position="738"/>
    </location>
</feature>
<keyword evidence="5" id="KW-1185">Reference proteome</keyword>
<organism evidence="4 5">
    <name type="scientific">Clonorchis sinensis</name>
    <name type="common">Chinese liver fluke</name>
    <dbReference type="NCBI Taxonomy" id="79923"/>
    <lineage>
        <taxon>Eukaryota</taxon>
        <taxon>Metazoa</taxon>
        <taxon>Spiralia</taxon>
        <taxon>Lophotrochozoa</taxon>
        <taxon>Platyhelminthes</taxon>
        <taxon>Trematoda</taxon>
        <taxon>Digenea</taxon>
        <taxon>Opisthorchiida</taxon>
        <taxon>Opisthorchiata</taxon>
        <taxon>Opisthorchiidae</taxon>
        <taxon>Clonorchis</taxon>
    </lineage>
</organism>
<dbReference type="InParanoid" id="A0A419PXR0"/>
<name>A0A419PXR0_CLOSI</name>